<dbReference type="EMBL" id="CP013729">
    <property type="protein sequence ID" value="ALV07500.1"/>
    <property type="molecule type" value="Genomic_DNA"/>
</dbReference>
<reference evidence="7 8" key="1">
    <citation type="submission" date="2015-12" db="EMBL/GenBank/DDBJ databases">
        <title>Complete genome of Roseateles depolymerans KCTC 42856.</title>
        <authorList>
            <person name="Kim K.M."/>
        </authorList>
    </citation>
    <scope>NUCLEOTIDE SEQUENCE [LARGE SCALE GENOMIC DNA]</scope>
    <source>
        <strain evidence="7 8">KCTC 42856</strain>
    </source>
</reference>
<keyword evidence="8" id="KW-1185">Reference proteome</keyword>
<dbReference type="STRING" id="76731.RD2015_3039"/>
<accession>A0A0U3MIV3</accession>
<dbReference type="GO" id="GO:0008234">
    <property type="term" value="F:cysteine-type peptidase activity"/>
    <property type="evidence" value="ECO:0007669"/>
    <property type="project" value="UniProtKB-KW"/>
</dbReference>
<dbReference type="KEGG" id="rdp:RD2015_3039"/>
<protein>
    <submittedName>
        <fullName evidence="7">NLP/P60 protein</fullName>
    </submittedName>
</protein>
<evidence type="ECO:0000313" key="8">
    <source>
        <dbReference type="Proteomes" id="UP000060699"/>
    </source>
</evidence>
<dbReference type="GO" id="GO:0006508">
    <property type="term" value="P:proteolysis"/>
    <property type="evidence" value="ECO:0007669"/>
    <property type="project" value="UniProtKB-KW"/>
</dbReference>
<evidence type="ECO:0000256" key="2">
    <source>
        <dbReference type="ARBA" id="ARBA00022670"/>
    </source>
</evidence>
<name>A0A0U3MIV3_9BURK</name>
<keyword evidence="6" id="KW-0732">Signal</keyword>
<dbReference type="Proteomes" id="UP000060699">
    <property type="component" value="Chromosome"/>
</dbReference>
<feature type="compositionally biased region" description="Basic and acidic residues" evidence="5">
    <location>
        <begin position="122"/>
        <end position="144"/>
    </location>
</feature>
<sequence length="416" mass="43056" precursor="true">MRTVRPTSSAPHRTTVQRATAALGLICALTAGSCWAQQTAKAAENAPAASSKSSKASKAGNDNKGKQSANASAKTTKVAKSAQTKQDSKNKSASKAGTAKAEAAEKADKAEKLDKVSSAQKPELDAKHQDKTDAKPRDKAEARTAELTPPPGTMMGAYGQSLMRTASVASVAGGSTPALLPQPAAAMNAQGGTLSAGTPALASVAAAQNSTAGTPSITAANTMMAPIAPALPATAMMGAAAGTSNDVVTRFLQQRGIVAQAQAQTQAENAALAGNPSLLNEVRDRASNLVLSAMNFLGVPYRRGGNSVSNGFDCSGFTRHIFEMSVGLVLPRRADEQAKMSALISIKKEDLKPGDLVFFNTMRATFSHVGIYVGEGKFIHSPRAGGAVRVEDMREAYWAKRFTGARRADLNQAPNT</sequence>
<dbReference type="InterPro" id="IPR038765">
    <property type="entry name" value="Papain-like_cys_pep_sf"/>
</dbReference>
<dbReference type="InterPro" id="IPR051202">
    <property type="entry name" value="Peptidase_C40"/>
</dbReference>
<feature type="chain" id="PRO_5044016792" evidence="6">
    <location>
        <begin position="37"/>
        <end position="416"/>
    </location>
</feature>
<feature type="compositionally biased region" description="Basic and acidic residues" evidence="5">
    <location>
        <begin position="102"/>
        <end position="115"/>
    </location>
</feature>
<dbReference type="AlphaFoldDB" id="A0A0U3MIV3"/>
<evidence type="ECO:0000256" key="4">
    <source>
        <dbReference type="ARBA" id="ARBA00022807"/>
    </source>
</evidence>
<feature type="region of interest" description="Disordered" evidence="5">
    <location>
        <begin position="38"/>
        <end position="155"/>
    </location>
</feature>
<comment type="similarity">
    <text evidence="1">Belongs to the peptidase C40 family.</text>
</comment>
<dbReference type="InterPro" id="IPR000064">
    <property type="entry name" value="NLP_P60_dom"/>
</dbReference>
<dbReference type="PANTHER" id="PTHR47053">
    <property type="entry name" value="MUREIN DD-ENDOPEPTIDASE MEPH-RELATED"/>
    <property type="match status" value="1"/>
</dbReference>
<dbReference type="SUPFAM" id="SSF54001">
    <property type="entry name" value="Cysteine proteinases"/>
    <property type="match status" value="1"/>
</dbReference>
<evidence type="ECO:0000256" key="6">
    <source>
        <dbReference type="SAM" id="SignalP"/>
    </source>
</evidence>
<dbReference type="PROSITE" id="PS51257">
    <property type="entry name" value="PROKAR_LIPOPROTEIN"/>
    <property type="match status" value="1"/>
</dbReference>
<keyword evidence="3" id="KW-0378">Hydrolase</keyword>
<dbReference type="PROSITE" id="PS51935">
    <property type="entry name" value="NLPC_P60"/>
    <property type="match status" value="1"/>
</dbReference>
<dbReference type="PATRIC" id="fig|76731.3.peg.3113"/>
<keyword evidence="4" id="KW-0788">Thiol protease</keyword>
<gene>
    <name evidence="7" type="ORF">RD2015_3039</name>
</gene>
<proteinExistence type="inferred from homology"/>
<evidence type="ECO:0000256" key="1">
    <source>
        <dbReference type="ARBA" id="ARBA00007074"/>
    </source>
</evidence>
<keyword evidence="2" id="KW-0645">Protease</keyword>
<feature type="signal peptide" evidence="6">
    <location>
        <begin position="1"/>
        <end position="36"/>
    </location>
</feature>
<evidence type="ECO:0000256" key="3">
    <source>
        <dbReference type="ARBA" id="ARBA00022801"/>
    </source>
</evidence>
<evidence type="ECO:0000313" key="7">
    <source>
        <dbReference type="EMBL" id="ALV07500.1"/>
    </source>
</evidence>
<organism evidence="7 8">
    <name type="scientific">Roseateles depolymerans</name>
    <dbReference type="NCBI Taxonomy" id="76731"/>
    <lineage>
        <taxon>Bacteria</taxon>
        <taxon>Pseudomonadati</taxon>
        <taxon>Pseudomonadota</taxon>
        <taxon>Betaproteobacteria</taxon>
        <taxon>Burkholderiales</taxon>
        <taxon>Sphaerotilaceae</taxon>
        <taxon>Roseateles</taxon>
    </lineage>
</organism>
<dbReference type="Pfam" id="PF00877">
    <property type="entry name" value="NLPC_P60"/>
    <property type="match status" value="1"/>
</dbReference>
<feature type="compositionally biased region" description="Low complexity" evidence="5">
    <location>
        <begin position="68"/>
        <end position="101"/>
    </location>
</feature>
<evidence type="ECO:0000256" key="5">
    <source>
        <dbReference type="SAM" id="MobiDB-lite"/>
    </source>
</evidence>
<feature type="compositionally biased region" description="Low complexity" evidence="5">
    <location>
        <begin position="40"/>
        <end position="59"/>
    </location>
</feature>
<dbReference type="PANTHER" id="PTHR47053:SF1">
    <property type="entry name" value="MUREIN DD-ENDOPEPTIDASE MEPH-RELATED"/>
    <property type="match status" value="1"/>
</dbReference>
<dbReference type="Gene3D" id="3.90.1720.10">
    <property type="entry name" value="endopeptidase domain like (from Nostoc punctiforme)"/>
    <property type="match status" value="1"/>
</dbReference>